<protein>
    <submittedName>
        <fullName evidence="1">Uncharacterized protein</fullName>
    </submittedName>
</protein>
<name>A0ABY7E7G9_MYAAR</name>
<evidence type="ECO:0000313" key="2">
    <source>
        <dbReference type="Proteomes" id="UP001164746"/>
    </source>
</evidence>
<dbReference type="EMBL" id="CP111016">
    <property type="protein sequence ID" value="WAR04881.1"/>
    <property type="molecule type" value="Genomic_DNA"/>
</dbReference>
<keyword evidence="2" id="KW-1185">Reference proteome</keyword>
<reference evidence="1" key="1">
    <citation type="submission" date="2022-11" db="EMBL/GenBank/DDBJ databases">
        <title>Centuries of genome instability and evolution in soft-shell clam transmissible cancer (bioRxiv).</title>
        <authorList>
            <person name="Hart S.F.M."/>
            <person name="Yonemitsu M.A."/>
            <person name="Giersch R.M."/>
            <person name="Beal B.F."/>
            <person name="Arriagada G."/>
            <person name="Davis B.W."/>
            <person name="Ostrander E.A."/>
            <person name="Goff S.P."/>
            <person name="Metzger M.J."/>
        </authorList>
    </citation>
    <scope>NUCLEOTIDE SEQUENCE</scope>
    <source>
        <strain evidence="1">MELC-2E11</strain>
        <tissue evidence="1">Siphon/mantle</tissue>
    </source>
</reference>
<dbReference type="Proteomes" id="UP001164746">
    <property type="component" value="Chromosome 5"/>
</dbReference>
<accession>A0ABY7E7G9</accession>
<gene>
    <name evidence="1" type="ORF">MAR_020250</name>
</gene>
<proteinExistence type="predicted"/>
<feature type="non-terminal residue" evidence="1">
    <location>
        <position position="1"/>
    </location>
</feature>
<evidence type="ECO:0000313" key="1">
    <source>
        <dbReference type="EMBL" id="WAR04881.1"/>
    </source>
</evidence>
<sequence>MNQKERTSFCKPWQQLFQIRTRKVETARRKVVTGRRKIDTKKKKTNII</sequence>
<organism evidence="1 2">
    <name type="scientific">Mya arenaria</name>
    <name type="common">Soft-shell clam</name>
    <dbReference type="NCBI Taxonomy" id="6604"/>
    <lineage>
        <taxon>Eukaryota</taxon>
        <taxon>Metazoa</taxon>
        <taxon>Spiralia</taxon>
        <taxon>Lophotrochozoa</taxon>
        <taxon>Mollusca</taxon>
        <taxon>Bivalvia</taxon>
        <taxon>Autobranchia</taxon>
        <taxon>Heteroconchia</taxon>
        <taxon>Euheterodonta</taxon>
        <taxon>Imparidentia</taxon>
        <taxon>Neoheterodontei</taxon>
        <taxon>Myida</taxon>
        <taxon>Myoidea</taxon>
        <taxon>Myidae</taxon>
        <taxon>Mya</taxon>
    </lineage>
</organism>